<feature type="region of interest" description="Disordered" evidence="1">
    <location>
        <begin position="28"/>
        <end position="54"/>
    </location>
</feature>
<feature type="non-terminal residue" evidence="2">
    <location>
        <position position="1"/>
    </location>
</feature>
<evidence type="ECO:0000313" key="3">
    <source>
        <dbReference type="Proteomes" id="UP000652761"/>
    </source>
</evidence>
<dbReference type="AlphaFoldDB" id="A0A843V7X3"/>
<sequence>FRCRPIGAHTSEYDTRVQTLFAKEVSTHPTTVSTQYPDSKAKRSTQDQSRSTLDSVPRIACLQNWDSRSTQDQSRSTLDSVPKTACLQNWDSRSTQDQSRSTLDLVPKTTSSQIWDSVSTPPPGQVDTLRKDCNLNWMFATCQPRAMEFENIEENLNNNNNTPSSSGSGNIVPEVGTSQQVRSTLPSSCVDTAPLPDLFKSWVQDKPLVFLRGFAPLQTLF</sequence>
<keyword evidence="3" id="KW-1185">Reference proteome</keyword>
<feature type="region of interest" description="Disordered" evidence="1">
    <location>
        <begin position="89"/>
        <end position="124"/>
    </location>
</feature>
<name>A0A843V7X3_COLES</name>
<evidence type="ECO:0000313" key="2">
    <source>
        <dbReference type="EMBL" id="MQL89860.1"/>
    </source>
</evidence>
<organism evidence="2 3">
    <name type="scientific">Colocasia esculenta</name>
    <name type="common">Wild taro</name>
    <name type="synonym">Arum esculentum</name>
    <dbReference type="NCBI Taxonomy" id="4460"/>
    <lineage>
        <taxon>Eukaryota</taxon>
        <taxon>Viridiplantae</taxon>
        <taxon>Streptophyta</taxon>
        <taxon>Embryophyta</taxon>
        <taxon>Tracheophyta</taxon>
        <taxon>Spermatophyta</taxon>
        <taxon>Magnoliopsida</taxon>
        <taxon>Liliopsida</taxon>
        <taxon>Araceae</taxon>
        <taxon>Aroideae</taxon>
        <taxon>Colocasieae</taxon>
        <taxon>Colocasia</taxon>
    </lineage>
</organism>
<evidence type="ECO:0000256" key="1">
    <source>
        <dbReference type="SAM" id="MobiDB-lite"/>
    </source>
</evidence>
<proteinExistence type="predicted"/>
<comment type="caution">
    <text evidence="2">The sequence shown here is derived from an EMBL/GenBank/DDBJ whole genome shotgun (WGS) entry which is preliminary data.</text>
</comment>
<protein>
    <submittedName>
        <fullName evidence="2">Uncharacterized protein</fullName>
    </submittedName>
</protein>
<gene>
    <name evidence="2" type="ORF">Taro_022437</name>
</gene>
<feature type="compositionally biased region" description="Polar residues" evidence="1">
    <location>
        <begin position="89"/>
        <end position="119"/>
    </location>
</feature>
<feature type="region of interest" description="Disordered" evidence="1">
    <location>
        <begin position="155"/>
        <end position="178"/>
    </location>
</feature>
<reference evidence="2" key="1">
    <citation type="submission" date="2017-07" db="EMBL/GenBank/DDBJ databases">
        <title>Taro Niue Genome Assembly and Annotation.</title>
        <authorList>
            <person name="Atibalentja N."/>
            <person name="Keating K."/>
            <person name="Fields C.J."/>
        </authorList>
    </citation>
    <scope>NUCLEOTIDE SEQUENCE</scope>
    <source>
        <strain evidence="2">Niue_2</strain>
        <tissue evidence="2">Leaf</tissue>
    </source>
</reference>
<dbReference type="Proteomes" id="UP000652761">
    <property type="component" value="Unassembled WGS sequence"/>
</dbReference>
<dbReference type="EMBL" id="NMUH01001184">
    <property type="protein sequence ID" value="MQL89860.1"/>
    <property type="molecule type" value="Genomic_DNA"/>
</dbReference>
<feature type="compositionally biased region" description="Polar residues" evidence="1">
    <location>
        <begin position="28"/>
        <end position="37"/>
    </location>
</feature>
<accession>A0A843V7X3</accession>